<dbReference type="Pfam" id="PF19054">
    <property type="entry name" value="DUF5753"/>
    <property type="match status" value="1"/>
</dbReference>
<dbReference type="GO" id="GO:0003677">
    <property type="term" value="F:DNA binding"/>
    <property type="evidence" value="ECO:0007669"/>
    <property type="project" value="InterPro"/>
</dbReference>
<dbReference type="Proteomes" id="UP000243799">
    <property type="component" value="Unassembled WGS sequence"/>
</dbReference>
<sequence>MTGEYAGEVAEDDYGPTITRRRLGRIMRQLRERTGLSLGEAARAIEYTTASLSRLENGQQGLNIHVAKSMLDVYNEVNRYEEILDLCRRSHRKGWWQAYGIHGRGYITLESDAESARTFEPLLAPGLLQTAGYARAIFEAQGEVRPERIENGVRVRMIRQERLRDARRPLSLEAVVHETALRCRVGGVEVMYGQLAHLAELAELPTVSLQIVPIEAGAHVSMAGGFVILRFPRRVLPDTLYVEHAFGGSDTEKKHEVDRAKLKFDRLRGMALDEASSIAFLQRLAEDLQ</sequence>
<dbReference type="PROSITE" id="PS50943">
    <property type="entry name" value="HTH_CROC1"/>
    <property type="match status" value="1"/>
</dbReference>
<dbReference type="SMART" id="SM00530">
    <property type="entry name" value="HTH_XRE"/>
    <property type="match status" value="1"/>
</dbReference>
<keyword evidence="3" id="KW-1185">Reference proteome</keyword>
<dbReference type="InterPro" id="IPR001387">
    <property type="entry name" value="Cro/C1-type_HTH"/>
</dbReference>
<gene>
    <name evidence="2" type="ORF">SAMN05216266_101831</name>
</gene>
<dbReference type="AlphaFoldDB" id="A0A1I0W9I3"/>
<evidence type="ECO:0000259" key="1">
    <source>
        <dbReference type="PROSITE" id="PS50943"/>
    </source>
</evidence>
<dbReference type="CDD" id="cd00093">
    <property type="entry name" value="HTH_XRE"/>
    <property type="match status" value="1"/>
</dbReference>
<protein>
    <submittedName>
        <fullName evidence="2">Helix-turn-helix domain-containing protein</fullName>
    </submittedName>
</protein>
<dbReference type="Gene3D" id="1.10.260.40">
    <property type="entry name" value="lambda repressor-like DNA-binding domains"/>
    <property type="match status" value="1"/>
</dbReference>
<dbReference type="SUPFAM" id="SSF47413">
    <property type="entry name" value="lambda repressor-like DNA-binding domains"/>
    <property type="match status" value="1"/>
</dbReference>
<proteinExistence type="predicted"/>
<name>A0A1I0W9I3_9PSEU</name>
<reference evidence="3" key="1">
    <citation type="submission" date="2016-10" db="EMBL/GenBank/DDBJ databases">
        <authorList>
            <person name="Varghese N."/>
            <person name="Submissions S."/>
        </authorList>
    </citation>
    <scope>NUCLEOTIDE SEQUENCE [LARGE SCALE GENOMIC DNA]</scope>
    <source>
        <strain evidence="3">CGMCC 4.3568</strain>
    </source>
</reference>
<evidence type="ECO:0000313" key="3">
    <source>
        <dbReference type="Proteomes" id="UP000243799"/>
    </source>
</evidence>
<feature type="domain" description="HTH cro/C1-type" evidence="1">
    <location>
        <begin position="27"/>
        <end position="83"/>
    </location>
</feature>
<dbReference type="InterPro" id="IPR010982">
    <property type="entry name" value="Lambda_DNA-bd_dom_sf"/>
</dbReference>
<accession>A0A1I0W9I3</accession>
<dbReference type="Pfam" id="PF13560">
    <property type="entry name" value="HTH_31"/>
    <property type="match status" value="1"/>
</dbReference>
<dbReference type="RefSeq" id="WP_091669442.1">
    <property type="nucleotide sequence ID" value="NZ_FOKG01000001.1"/>
</dbReference>
<dbReference type="InterPro" id="IPR043917">
    <property type="entry name" value="DUF5753"/>
</dbReference>
<dbReference type="EMBL" id="FOKG01000001">
    <property type="protein sequence ID" value="SFA84948.1"/>
    <property type="molecule type" value="Genomic_DNA"/>
</dbReference>
<dbReference type="STRING" id="490629.SAMN05216266_101831"/>
<evidence type="ECO:0000313" key="2">
    <source>
        <dbReference type="EMBL" id="SFA84948.1"/>
    </source>
</evidence>
<dbReference type="OrthoDB" id="4285266at2"/>
<organism evidence="2 3">
    <name type="scientific">Amycolatopsis marina</name>
    <dbReference type="NCBI Taxonomy" id="490629"/>
    <lineage>
        <taxon>Bacteria</taxon>
        <taxon>Bacillati</taxon>
        <taxon>Actinomycetota</taxon>
        <taxon>Actinomycetes</taxon>
        <taxon>Pseudonocardiales</taxon>
        <taxon>Pseudonocardiaceae</taxon>
        <taxon>Amycolatopsis</taxon>
    </lineage>
</organism>